<dbReference type="Gene3D" id="1.25.10.10">
    <property type="entry name" value="Leucine-rich Repeat Variant"/>
    <property type="match status" value="4"/>
</dbReference>
<feature type="region of interest" description="Disordered" evidence="1">
    <location>
        <begin position="1"/>
        <end position="27"/>
    </location>
</feature>
<feature type="compositionally biased region" description="Acidic residues" evidence="1">
    <location>
        <begin position="2468"/>
        <end position="2496"/>
    </location>
</feature>
<feature type="region of interest" description="Disordered" evidence="1">
    <location>
        <begin position="2639"/>
        <end position="2666"/>
    </location>
</feature>
<evidence type="ECO:0000259" key="4">
    <source>
        <dbReference type="Pfam" id="PF23099"/>
    </source>
</evidence>
<organism evidence="5 6">
    <name type="scientific">Cytospora schulzeri</name>
    <dbReference type="NCBI Taxonomy" id="448051"/>
    <lineage>
        <taxon>Eukaryota</taxon>
        <taxon>Fungi</taxon>
        <taxon>Dikarya</taxon>
        <taxon>Ascomycota</taxon>
        <taxon>Pezizomycotina</taxon>
        <taxon>Sordariomycetes</taxon>
        <taxon>Sordariomycetidae</taxon>
        <taxon>Diaporthales</taxon>
        <taxon>Cytosporaceae</taxon>
        <taxon>Cytospora</taxon>
    </lineage>
</organism>
<dbReference type="OrthoDB" id="360653at2759"/>
<evidence type="ECO:0000259" key="2">
    <source>
        <dbReference type="Pfam" id="PF07539"/>
    </source>
</evidence>
<dbReference type="InterPro" id="IPR046523">
    <property type="entry name" value="UTP20_dom"/>
</dbReference>
<comment type="caution">
    <text evidence="5">The sequence shown here is derived from an EMBL/GenBank/DDBJ whole genome shotgun (WGS) entry which is preliminary data.</text>
</comment>
<feature type="compositionally biased region" description="Basic residues" evidence="1">
    <location>
        <begin position="2639"/>
        <end position="2654"/>
    </location>
</feature>
<dbReference type="STRING" id="356882.A0A423VZR4"/>
<sequence>MAPTVSSGRVAKARGHARRHTTPHEKNHRWESFTTKISKLNSLDPLRKVRRHDLDDEDISTSASYFRHSGMKWADLNISKNFTNFKREITPLSETLPQILHFRDKIMGLLATYISVQDKESLEPLLELLTAFAHDLGAKFEKYYQTSLELLVAIASKPQEVDVIEWTFGALAWLFKYLSRLLVPDLRPTYNMLSGLLGKSKHPSHINRFAAESMSFLIKKAAAPSHRESALPRIVDQARDDLKDLATTLARGKNKDAGDDVAAYELEAAYKTKQFQMYQEGIMNMFSESMKGPGTTLHSTASSVFGALLSAVPPEQLEPGNSSFWVEICCGVLTNIIHHSTAESFAPLAEAILEAASKATEDDRMKETPYHLTLFLRLFGVMAGVRSGSRVSEWRALIKMMTTVLGMFSKDAESISRYAGPIVWENAVAHAGICWQQAPMDALIPSLNDFNKVMTGEPLMRWYIPFCGYLAELNGLRFRSLFQKPFQKFIATHWSDGKNEELLCVLLPKLVSCGALPQGSDKEGCPLPQSWQDQIVSKFEELGNTPFPEQGSHGKNPGLWRDKCLPKYSALLRVLESTKIHPSTSARIAELLLKKLKLALRPSESLATEETRFIVSQGFLAYLRMSKASGSVNESLSPLLKAAAPRFSRSPSFLEALLGYEKEMIAKKKVRENESPVTDEDPFVQSLISNLATSSRPLRMASLQVFEVLPFTPDQESCLSTMMSVEQLPFDHDSPRAIGLHLRRLAQFYGHLGANSWLRQAIPAFLFGMLTVPLSPVWDEAVEALKQISQTKSAGEAISNRAFEWLQIPSPKWTPPQFAPNQNRGQATSDFQCTNFLMLEEQARDTSEALEEPSNILLKNFEEMQDIPPDHVKNARGKALKVFSATPALAEKRSRKLVPYLLSLDDNNRALTEDEDEEHVLPEDDFWSLADRKALLGVFAQVGNPKVLYRSQEVYQTLLGLLTHRDIEMQKPALKAIFTWKQEGVKPYRENLEFLLDDARFKNELTVFLQDENTILPQHRAELMPVLLRILYGRATSKKGVASGRNGLHATRLAVIRNLSVNDIGEFLDISLGNLRGVQIVDASGLKESLFKEEMVTPRKMLGFLNMVETIINELGTSIEKYMDPCVNAVLYCLFSASRNLRQTEHNDAEEDDDASVDNDKTANTSLFKVARTTALKSLCALIKNNQNYDWAPYQEAIVAEIVTPVIDLPAEEMAQGVSWTWKLLDTWSLFPRTASILAINPNVLPKTVECVGFEKSKTEVRLFALGIIQNLVKLALAEETESEYVKAKLLDPNADKMLSEIGNYLRVNHEIESRVLEACVDTVVKLSSVVDGSRNARNLVDISTYLLNQPVRRVSPKVKGSLLLILEHYITLDDIHKDSTLKQSVYKTLSSLFSFFKDKRNRESLSKVLLAYATRDSTVQEVAQICADLNSYVEERLDEPDYDRRLAAFLAVTRREVPLTMEQWNPLLHNSIFFLSQDEEFGILTSNSADVMCRFIDATAGVWGTETQAAHIELLNETIMPAIQAGVREPSETVRRETMRLLGHLTAKLGEWTPVSDMCVLLPADDEDSNKAFFSNVLTPAVSKQLQAVQVLSAANERSELGSKNISQIFLPLLEHFIWGRAGADDHGLGAQAAATIASLAGSLEWSQYRALIRRYITYLGTKPELHKQVIRLLDKVAETLVSAVEAVGATAMEVDDTADVTAVATTPTKRRLARTLPSMDKMVTEFTTNFLPPLLEHLHDKNEETVSARVPVAVILVKLLRLLPDQVLSQQLPSVLTDICHILRSKAWEAREMARATLAKIAVILGPPSFGFILKELRGALKMGTQLHVLSYTMHTLLLAVTPEFQQGDLDYCLEDMVTVIMDDVFGVTGQEKDAEGYTTKMKEVKSSKSQDSMELIASTASIVHLVALVRPLQLLLMEKLDLRLVRKIDELLNRVANGLQKNPASDSRDTLIFCYEVVQEVYNSRKERPEQKINPRLKRYLIQKGAKREDRGAASKHTYKLMRFAIDILRSVLRKHENIRTAANIKGFLPILGDAIVAGEEEVKIAAFKLLTVLIRVPSKTSELDDLYKVASKDAVKCVGQSVSTTTDLSQTALKLLAVILRDRRQIAIKDAAIDMLLGKLKDDLTEPLYRHVTFNFLRSALDRKVQTAVVYDTLDYVGTIMVTNDDKDTRDLARGAFFQFLREYPQKKSRWWKQMEFIIANLKYRREGGRISVMEVVHLLLTKSADEFVKETAAACFFPLILVLGNDDSERCRLAAGELIKEIFRKADNERLTEFLTRMRSWVEEEDNLAVVKLAFQVFGFYFEAKEPSQKDKKDLNLLVGKLADVLGNQDKADWELINTALNLVHTLVHKQPERLLSNNTKELWTGVFSCMSHEHPAVKLNAVKLLARYLTDFSSNAAAPVKGQAITSANGQTLEQDHIAQIIRLLLGTLRGLEVDEALAQESVPILVFLARFLSLAAAEDDDAEKVDDGEEADGGDDFFKDGEEDDDDEDKQQGTMTMRYIFSRLAAIIRRETPPRAPTLVAKVAAIEAVDVFCNQCDVPTLEPSLRTILRPLRNLTDVNIPAPFSTDELFKTRYETLKTKAQQIMDTLQQKLGTAEYTKQLLTVGEDIKERRQARLSKRKVQVFTAPEKWGRDKRRKLEQKKDRRKAKGQEHRSMRRGW</sequence>
<keyword evidence="6" id="KW-1185">Reference proteome</keyword>
<dbReference type="InterPro" id="IPR016024">
    <property type="entry name" value="ARM-type_fold"/>
</dbReference>
<name>A0A423VZR4_9PEZI</name>
<dbReference type="InterPro" id="IPR011430">
    <property type="entry name" value="UTP20_N"/>
</dbReference>
<evidence type="ECO:0000259" key="3">
    <source>
        <dbReference type="Pfam" id="PF20416"/>
    </source>
</evidence>
<reference evidence="5 6" key="1">
    <citation type="submission" date="2015-09" db="EMBL/GenBank/DDBJ databases">
        <title>Host preference determinants of Valsa canker pathogens revealed by comparative genomics.</title>
        <authorList>
            <person name="Yin Z."/>
            <person name="Huang L."/>
        </authorList>
    </citation>
    <scope>NUCLEOTIDE SEQUENCE [LARGE SCALE GENOMIC DNA]</scope>
    <source>
        <strain evidence="5 6">03-1</strain>
    </source>
</reference>
<protein>
    <submittedName>
        <fullName evidence="5">Uncharacterized protein</fullName>
    </submittedName>
</protein>
<dbReference type="InterPro" id="IPR057525">
    <property type="entry name" value="UTP20_C"/>
</dbReference>
<gene>
    <name evidence="5" type="ORF">VMCG_07759</name>
</gene>
<dbReference type="Pfam" id="PF23099">
    <property type="entry name" value="UTP20_C"/>
    <property type="match status" value="1"/>
</dbReference>
<evidence type="ECO:0000256" key="1">
    <source>
        <dbReference type="SAM" id="MobiDB-lite"/>
    </source>
</evidence>
<dbReference type="Proteomes" id="UP000283895">
    <property type="component" value="Unassembled WGS sequence"/>
</dbReference>
<feature type="region of interest" description="Disordered" evidence="1">
    <location>
        <begin position="2468"/>
        <end position="2500"/>
    </location>
</feature>
<dbReference type="InterPro" id="IPR052575">
    <property type="entry name" value="SSU_processome_comp_20"/>
</dbReference>
<feature type="domain" description="U3 small nucleolar RNA-associated protein 20 C-terminal" evidence="4">
    <location>
        <begin position="2371"/>
        <end position="2656"/>
    </location>
</feature>
<feature type="compositionally biased region" description="Basic residues" evidence="1">
    <location>
        <begin position="11"/>
        <end position="21"/>
    </location>
</feature>
<dbReference type="PANTHER" id="PTHR17695:SF11">
    <property type="entry name" value="SMALL SUBUNIT PROCESSOME COMPONENT 20 HOMOLOG"/>
    <property type="match status" value="1"/>
</dbReference>
<evidence type="ECO:0000313" key="6">
    <source>
        <dbReference type="Proteomes" id="UP000283895"/>
    </source>
</evidence>
<dbReference type="GO" id="GO:0032040">
    <property type="term" value="C:small-subunit processome"/>
    <property type="evidence" value="ECO:0007669"/>
    <property type="project" value="TreeGrafter"/>
</dbReference>
<dbReference type="EMBL" id="LKEA01000032">
    <property type="protein sequence ID" value="ROV96539.1"/>
    <property type="molecule type" value="Genomic_DNA"/>
</dbReference>
<dbReference type="Pfam" id="PF07539">
    <property type="entry name" value="UTP20_N"/>
    <property type="match status" value="1"/>
</dbReference>
<dbReference type="Pfam" id="PF20416">
    <property type="entry name" value="UTP20"/>
    <property type="match status" value="1"/>
</dbReference>
<dbReference type="GO" id="GO:0030686">
    <property type="term" value="C:90S preribosome"/>
    <property type="evidence" value="ECO:0007669"/>
    <property type="project" value="TreeGrafter"/>
</dbReference>
<dbReference type="InterPro" id="IPR011989">
    <property type="entry name" value="ARM-like"/>
</dbReference>
<proteinExistence type="predicted"/>
<evidence type="ECO:0000313" key="5">
    <source>
        <dbReference type="EMBL" id="ROV96539.1"/>
    </source>
</evidence>
<dbReference type="PANTHER" id="PTHR17695">
    <property type="entry name" value="SMALL SUBUNIT PROCESSOME COMPONENT 20 HOMOLOG"/>
    <property type="match status" value="1"/>
</dbReference>
<feature type="domain" description="U3 small nucleolar RNA-associated protein 20" evidence="3">
    <location>
        <begin position="1743"/>
        <end position="1960"/>
    </location>
</feature>
<feature type="domain" description="U3 small nucleolar RNA-associated protein 20 N-terminal" evidence="2">
    <location>
        <begin position="927"/>
        <end position="1531"/>
    </location>
</feature>
<accession>A0A423VZR4</accession>
<dbReference type="SUPFAM" id="SSF48371">
    <property type="entry name" value="ARM repeat"/>
    <property type="match status" value="3"/>
</dbReference>